<evidence type="ECO:0000313" key="4">
    <source>
        <dbReference type="EnsemblPlants" id="KEH40156"/>
    </source>
</evidence>
<evidence type="ECO:0000313" key="3">
    <source>
        <dbReference type="EMBL" id="KEH40156.1"/>
    </source>
</evidence>
<feature type="transmembrane region" description="Helical" evidence="2">
    <location>
        <begin position="7"/>
        <end position="23"/>
    </location>
</feature>
<gene>
    <name evidence="4" type="primary">25482151</name>
    <name evidence="3" type="ordered locus">MTR_1g022340</name>
</gene>
<dbReference type="AlphaFoldDB" id="A0A072VEX3"/>
<dbReference type="EnsemblPlants" id="KEH40156">
    <property type="protein sequence ID" value="KEH40156"/>
    <property type="gene ID" value="MTR_1g022340"/>
</dbReference>
<dbReference type="HOGENOM" id="CLU_1572968_0_0_1"/>
<accession>A0A072VEX3</accession>
<sequence>MVARISIYLVYSLVVVLPYYSVLCQDALQSLIDGAKQSGISQDTLDDAQSALGDASVQQAAEGALADESLADWVQQADELTSKGSTPPAVEAPANLPADEEEDIAESSKKSPTKAPKLAPNSAPDKAPKLAPNSAPDKAPPAKPPELPRKYKAPSPAPQAHSPNAASPQA</sequence>
<reference evidence="3 5" key="1">
    <citation type="journal article" date="2011" name="Nature">
        <title>The Medicago genome provides insight into the evolution of rhizobial symbioses.</title>
        <authorList>
            <person name="Young N.D."/>
            <person name="Debelle F."/>
            <person name="Oldroyd G.E."/>
            <person name="Geurts R."/>
            <person name="Cannon S.B."/>
            <person name="Udvardi M.K."/>
            <person name="Benedito V.A."/>
            <person name="Mayer K.F."/>
            <person name="Gouzy J."/>
            <person name="Schoof H."/>
            <person name="Van de Peer Y."/>
            <person name="Proost S."/>
            <person name="Cook D.R."/>
            <person name="Meyers B.C."/>
            <person name="Spannagl M."/>
            <person name="Cheung F."/>
            <person name="De Mita S."/>
            <person name="Krishnakumar V."/>
            <person name="Gundlach H."/>
            <person name="Zhou S."/>
            <person name="Mudge J."/>
            <person name="Bharti A.K."/>
            <person name="Murray J.D."/>
            <person name="Naoumkina M.A."/>
            <person name="Rosen B."/>
            <person name="Silverstein K.A."/>
            <person name="Tang H."/>
            <person name="Rombauts S."/>
            <person name="Zhao P.X."/>
            <person name="Zhou P."/>
            <person name="Barbe V."/>
            <person name="Bardou P."/>
            <person name="Bechner M."/>
            <person name="Bellec A."/>
            <person name="Berger A."/>
            <person name="Berges H."/>
            <person name="Bidwell S."/>
            <person name="Bisseling T."/>
            <person name="Choisne N."/>
            <person name="Couloux A."/>
            <person name="Denny R."/>
            <person name="Deshpande S."/>
            <person name="Dai X."/>
            <person name="Doyle J.J."/>
            <person name="Dudez A.M."/>
            <person name="Farmer A.D."/>
            <person name="Fouteau S."/>
            <person name="Franken C."/>
            <person name="Gibelin C."/>
            <person name="Gish J."/>
            <person name="Goldstein S."/>
            <person name="Gonzalez A.J."/>
            <person name="Green P.J."/>
            <person name="Hallab A."/>
            <person name="Hartog M."/>
            <person name="Hua A."/>
            <person name="Humphray S.J."/>
            <person name="Jeong D.H."/>
            <person name="Jing Y."/>
            <person name="Jocker A."/>
            <person name="Kenton S.M."/>
            <person name="Kim D.J."/>
            <person name="Klee K."/>
            <person name="Lai H."/>
            <person name="Lang C."/>
            <person name="Lin S."/>
            <person name="Macmil S.L."/>
            <person name="Magdelenat G."/>
            <person name="Matthews L."/>
            <person name="McCorrison J."/>
            <person name="Monaghan E.L."/>
            <person name="Mun J.H."/>
            <person name="Najar F.Z."/>
            <person name="Nicholson C."/>
            <person name="Noirot C."/>
            <person name="O'Bleness M."/>
            <person name="Paule C.R."/>
            <person name="Poulain J."/>
            <person name="Prion F."/>
            <person name="Qin B."/>
            <person name="Qu C."/>
            <person name="Retzel E.F."/>
            <person name="Riddle C."/>
            <person name="Sallet E."/>
            <person name="Samain S."/>
            <person name="Samson N."/>
            <person name="Sanders I."/>
            <person name="Saurat O."/>
            <person name="Scarpelli C."/>
            <person name="Schiex T."/>
            <person name="Segurens B."/>
            <person name="Severin A.J."/>
            <person name="Sherrier D.J."/>
            <person name="Shi R."/>
            <person name="Sims S."/>
            <person name="Singer S.R."/>
            <person name="Sinharoy S."/>
            <person name="Sterck L."/>
            <person name="Viollet A."/>
            <person name="Wang B.B."/>
            <person name="Wang K."/>
            <person name="Wang M."/>
            <person name="Wang X."/>
            <person name="Warfsmann J."/>
            <person name="Weissenbach J."/>
            <person name="White D.D."/>
            <person name="White J.D."/>
            <person name="Wiley G.B."/>
            <person name="Wincker P."/>
            <person name="Xing Y."/>
            <person name="Yang L."/>
            <person name="Yao Z."/>
            <person name="Ying F."/>
            <person name="Zhai J."/>
            <person name="Zhou L."/>
            <person name="Zuber A."/>
            <person name="Denarie J."/>
            <person name="Dixon R.A."/>
            <person name="May G.D."/>
            <person name="Schwartz D.C."/>
            <person name="Rogers J."/>
            <person name="Quetier F."/>
            <person name="Town C.D."/>
            <person name="Roe B.A."/>
        </authorList>
    </citation>
    <scope>NUCLEOTIDE SEQUENCE [LARGE SCALE GENOMIC DNA]</scope>
    <source>
        <strain evidence="3">A17</strain>
        <strain evidence="4 5">cv. Jemalong A17</strain>
    </source>
</reference>
<feature type="region of interest" description="Disordered" evidence="1">
    <location>
        <begin position="58"/>
        <end position="170"/>
    </location>
</feature>
<evidence type="ECO:0000256" key="1">
    <source>
        <dbReference type="SAM" id="MobiDB-lite"/>
    </source>
</evidence>
<protein>
    <submittedName>
        <fullName evidence="3">Transmembrane protein, putative</fullName>
    </submittedName>
</protein>
<evidence type="ECO:0000256" key="2">
    <source>
        <dbReference type="SAM" id="Phobius"/>
    </source>
</evidence>
<reference evidence="3 5" key="2">
    <citation type="journal article" date="2014" name="BMC Genomics">
        <title>An improved genome release (version Mt4.0) for the model legume Medicago truncatula.</title>
        <authorList>
            <person name="Tang H."/>
            <person name="Krishnakumar V."/>
            <person name="Bidwell S."/>
            <person name="Rosen B."/>
            <person name="Chan A."/>
            <person name="Zhou S."/>
            <person name="Gentzbittel L."/>
            <person name="Childs K.L."/>
            <person name="Yandell M."/>
            <person name="Gundlach H."/>
            <person name="Mayer K.F."/>
            <person name="Schwartz D.C."/>
            <person name="Town C.D."/>
        </authorList>
    </citation>
    <scope>GENOME REANNOTATION</scope>
    <source>
        <strain evidence="3">A17</strain>
        <strain evidence="4 5">cv. Jemalong A17</strain>
    </source>
</reference>
<organism evidence="3 5">
    <name type="scientific">Medicago truncatula</name>
    <name type="common">Barrel medic</name>
    <name type="synonym">Medicago tribuloides</name>
    <dbReference type="NCBI Taxonomy" id="3880"/>
    <lineage>
        <taxon>Eukaryota</taxon>
        <taxon>Viridiplantae</taxon>
        <taxon>Streptophyta</taxon>
        <taxon>Embryophyta</taxon>
        <taxon>Tracheophyta</taxon>
        <taxon>Spermatophyta</taxon>
        <taxon>Magnoliopsida</taxon>
        <taxon>eudicotyledons</taxon>
        <taxon>Gunneridae</taxon>
        <taxon>Pentapetalae</taxon>
        <taxon>rosids</taxon>
        <taxon>fabids</taxon>
        <taxon>Fabales</taxon>
        <taxon>Fabaceae</taxon>
        <taxon>Papilionoideae</taxon>
        <taxon>50 kb inversion clade</taxon>
        <taxon>NPAAA clade</taxon>
        <taxon>Hologalegina</taxon>
        <taxon>IRL clade</taxon>
        <taxon>Trifolieae</taxon>
        <taxon>Medicago</taxon>
    </lineage>
</organism>
<keyword evidence="2" id="KW-1133">Transmembrane helix</keyword>
<proteinExistence type="predicted"/>
<reference evidence="4" key="3">
    <citation type="submission" date="2015-04" db="UniProtKB">
        <authorList>
            <consortium name="EnsemblPlants"/>
        </authorList>
    </citation>
    <scope>IDENTIFICATION</scope>
    <source>
        <strain evidence="4">cv. Jemalong A17</strain>
    </source>
</reference>
<keyword evidence="2" id="KW-0472">Membrane</keyword>
<feature type="compositionally biased region" description="Polar residues" evidence="1">
    <location>
        <begin position="161"/>
        <end position="170"/>
    </location>
</feature>
<dbReference type="Proteomes" id="UP000002051">
    <property type="component" value="Unassembled WGS sequence"/>
</dbReference>
<dbReference type="KEGG" id="mtr:25482151"/>
<evidence type="ECO:0000313" key="5">
    <source>
        <dbReference type="Proteomes" id="UP000002051"/>
    </source>
</evidence>
<keyword evidence="2 3" id="KW-0812">Transmembrane</keyword>
<name>A0A072VEX3_MEDTR</name>
<dbReference type="OrthoDB" id="1433619at2759"/>
<keyword evidence="5" id="KW-1185">Reference proteome</keyword>
<dbReference type="EMBL" id="CM001217">
    <property type="protein sequence ID" value="KEH40156.1"/>
    <property type="molecule type" value="Genomic_DNA"/>
</dbReference>